<keyword evidence="1" id="KW-0732">Signal</keyword>
<dbReference type="AlphaFoldDB" id="A0A0E9RXQ5"/>
<reference evidence="2" key="2">
    <citation type="journal article" date="2015" name="Fish Shellfish Immunol.">
        <title>Early steps in the European eel (Anguilla anguilla)-Vibrio vulnificus interaction in the gills: Role of the RtxA13 toxin.</title>
        <authorList>
            <person name="Callol A."/>
            <person name="Pajuelo D."/>
            <person name="Ebbesson L."/>
            <person name="Teles M."/>
            <person name="MacKenzie S."/>
            <person name="Amaro C."/>
        </authorList>
    </citation>
    <scope>NUCLEOTIDE SEQUENCE</scope>
</reference>
<reference evidence="2" key="1">
    <citation type="submission" date="2014-11" db="EMBL/GenBank/DDBJ databases">
        <authorList>
            <person name="Amaro Gonzalez C."/>
        </authorList>
    </citation>
    <scope>NUCLEOTIDE SEQUENCE</scope>
</reference>
<feature type="chain" id="PRO_5002431891" evidence="1">
    <location>
        <begin position="19"/>
        <end position="40"/>
    </location>
</feature>
<evidence type="ECO:0000313" key="2">
    <source>
        <dbReference type="EMBL" id="JAH33896.1"/>
    </source>
</evidence>
<sequence>MDWITATTVTLTLLTGEASVLICRKNTTQIDVHHFCQFYV</sequence>
<organism evidence="2">
    <name type="scientific">Anguilla anguilla</name>
    <name type="common">European freshwater eel</name>
    <name type="synonym">Muraena anguilla</name>
    <dbReference type="NCBI Taxonomy" id="7936"/>
    <lineage>
        <taxon>Eukaryota</taxon>
        <taxon>Metazoa</taxon>
        <taxon>Chordata</taxon>
        <taxon>Craniata</taxon>
        <taxon>Vertebrata</taxon>
        <taxon>Euteleostomi</taxon>
        <taxon>Actinopterygii</taxon>
        <taxon>Neopterygii</taxon>
        <taxon>Teleostei</taxon>
        <taxon>Anguilliformes</taxon>
        <taxon>Anguillidae</taxon>
        <taxon>Anguilla</taxon>
    </lineage>
</organism>
<protein>
    <submittedName>
        <fullName evidence="2">Uncharacterized protein</fullName>
    </submittedName>
</protein>
<evidence type="ECO:0000256" key="1">
    <source>
        <dbReference type="SAM" id="SignalP"/>
    </source>
</evidence>
<proteinExistence type="predicted"/>
<feature type="signal peptide" evidence="1">
    <location>
        <begin position="1"/>
        <end position="18"/>
    </location>
</feature>
<dbReference type="EMBL" id="GBXM01074681">
    <property type="protein sequence ID" value="JAH33896.1"/>
    <property type="molecule type" value="Transcribed_RNA"/>
</dbReference>
<name>A0A0E9RXQ5_ANGAN</name>
<accession>A0A0E9RXQ5</accession>